<dbReference type="KEGG" id="ldo:LDBPK_151360"/>
<organism evidence="4 8">
    <name type="scientific">Leishmania donovani</name>
    <dbReference type="NCBI Taxonomy" id="5661"/>
    <lineage>
        <taxon>Eukaryota</taxon>
        <taxon>Discoba</taxon>
        <taxon>Euglenozoa</taxon>
        <taxon>Kinetoplastea</taxon>
        <taxon>Metakinetoplastina</taxon>
        <taxon>Trypanosomatida</taxon>
        <taxon>Trypanosomatidae</taxon>
        <taxon>Leishmaniinae</taxon>
        <taxon>Leishmania</taxon>
    </lineage>
</organism>
<accession>A0A3S7WTM7</accession>
<reference evidence="5" key="2">
    <citation type="submission" date="2011-01" db="EMBL/GenBank/DDBJ databases">
        <authorList>
            <person name="Zhao B.P."/>
            <person name="Ren Z.A."/>
            <person name="Li C.D."/>
        </authorList>
    </citation>
    <scope>NUCLEOTIDE SEQUENCE</scope>
    <source>
        <strain evidence="5">BPK282A1</strain>
    </source>
</reference>
<dbReference type="GeneID" id="13392967"/>
<dbReference type="OrthoDB" id="444540at2759"/>
<protein>
    <recommendedName>
        <fullName evidence="10">EF-hand domain-containing protein</fullName>
    </recommendedName>
</protein>
<keyword evidence="1" id="KW-0479">Metal-binding</keyword>
<dbReference type="OMA" id="QREHPYV"/>
<reference evidence="7" key="3">
    <citation type="submission" date="2011-02" db="EMBL/GenBank/DDBJ databases">
        <title>Whole genome sequencing of Leishmania donovani clinical lines reveals dynamic variation related to drug resistance.</title>
        <authorList>
            <person name="Downing T."/>
            <person name="Imamura H."/>
            <person name="Sanders M."/>
            <person name="Decuypere S."/>
            <person name="Hertz-Fowler C."/>
            <person name="Clark T.G."/>
            <person name="Rijal S."/>
            <person name="Sundar S."/>
            <person name="Quail M.A."/>
            <person name="De Doncker S."/>
            <person name="Maes I."/>
            <person name="Vanaerschot M."/>
            <person name="Stark O."/>
            <person name="Schonian G."/>
            <person name="Dujardin J.C."/>
            <person name="Berriman M."/>
        </authorList>
    </citation>
    <scope>NUCLEOTIDE SEQUENCE [LARGE SCALE GENOMIC DNA]</scope>
    <source>
        <strain evidence="7">BPK282A1</strain>
    </source>
</reference>
<dbReference type="EMBL" id="FR799602">
    <property type="protein sequence ID" value="CBZ32951.1"/>
    <property type="molecule type" value="Genomic_DNA"/>
</dbReference>
<dbReference type="VEuPathDB" id="TriTrypDB:LDHU3_15.1680"/>
<accession>E9BCH5</accession>
<dbReference type="VEuPathDB" id="TriTrypDB:LdBPK_151360.1"/>
<evidence type="ECO:0000256" key="2">
    <source>
        <dbReference type="ARBA" id="ARBA00022737"/>
    </source>
</evidence>
<dbReference type="Gene3D" id="1.10.238.10">
    <property type="entry name" value="EF-hand"/>
    <property type="match status" value="1"/>
</dbReference>
<evidence type="ECO:0000313" key="9">
    <source>
        <dbReference type="Proteomes" id="UP000318447"/>
    </source>
</evidence>
<reference evidence="5 7" key="1">
    <citation type="journal article" date="2011" name="Genome Res.">
        <title>Whole genome sequencing of multiple Leishmania donovani clinical isolates provides insights into population structure and mechanisms of drug resistance.</title>
        <authorList>
            <person name="Downing T."/>
            <person name="Imamura H."/>
            <person name="Decuypere S."/>
            <person name="Clark T.G."/>
            <person name="Coombs G.H."/>
            <person name="Cotton J.A."/>
            <person name="Hilley J.D."/>
            <person name="de Doncker S."/>
            <person name="Maes I."/>
            <person name="Mottram J.C."/>
            <person name="Quail M.A."/>
            <person name="Rijal S."/>
            <person name="Sanders M."/>
            <person name="Schonian G."/>
            <person name="Stark O."/>
            <person name="Sundar S."/>
            <person name="Vanaerschot M."/>
            <person name="Hertz-Fowler C."/>
            <person name="Dujardin J.C."/>
            <person name="Berriman M."/>
        </authorList>
    </citation>
    <scope>NUCLEOTIDE SEQUENCE [LARGE SCALE GENOMIC DNA]</scope>
    <source>
        <strain evidence="5 7">BPK282A1</strain>
    </source>
</reference>
<dbReference type="PANTHER" id="PTHR34524">
    <property type="entry name" value="CALCYPHOSIN"/>
    <property type="match status" value="1"/>
</dbReference>
<evidence type="ECO:0000313" key="5">
    <source>
        <dbReference type="EMBL" id="CBZ32951.1"/>
    </source>
</evidence>
<keyword evidence="2" id="KW-0677">Repeat</keyword>
<dbReference type="AlphaFoldDB" id="A0A3S7WTM7"/>
<name>A0A3S7WTM7_LEIDO</name>
<proteinExistence type="predicted"/>
<dbReference type="PANTHER" id="PTHR34524:SF8">
    <property type="entry name" value="EF-HAND DOMAIN-CONTAINING PROTEIN"/>
    <property type="match status" value="1"/>
</dbReference>
<dbReference type="RefSeq" id="XP_003859659.1">
    <property type="nucleotide sequence ID" value="XM_003859611.1"/>
</dbReference>
<dbReference type="GO" id="GO:0046872">
    <property type="term" value="F:metal ion binding"/>
    <property type="evidence" value="ECO:0007669"/>
    <property type="project" value="UniProtKB-KW"/>
</dbReference>
<reference evidence="9" key="5">
    <citation type="submission" date="2019-02" db="EMBL/GenBank/DDBJ databases">
        <title>FDA dAtabase for Regulatory Grade micrObial Sequences (FDA-ARGOS): Supporting development and validation of Infectious Disease Dx tests.</title>
        <authorList>
            <person name="Duncan R."/>
            <person name="Fisher C."/>
            <person name="Tallon L."/>
            <person name="Sadzewicz L."/>
            <person name="Sengamalay N."/>
            <person name="Ott S."/>
            <person name="Godinez A."/>
            <person name="Nagaraj S."/>
            <person name="Vavikolanu K."/>
            <person name="Nadendla S."/>
            <person name="Aluvathingal J."/>
            <person name="Sichtig H."/>
        </authorList>
    </citation>
    <scope>NUCLEOTIDE SEQUENCE [LARGE SCALE GENOMIC DNA]</scope>
    <source>
        <strain evidence="9">FDAARGOS_361</strain>
    </source>
</reference>
<evidence type="ECO:0008006" key="10">
    <source>
        <dbReference type="Google" id="ProtNLM"/>
    </source>
</evidence>
<dbReference type="Proteomes" id="UP000008980">
    <property type="component" value="Chromosome 15"/>
</dbReference>
<dbReference type="EMBL" id="CP029514">
    <property type="protein sequence ID" value="AYU77548.1"/>
    <property type="molecule type" value="Genomic_DNA"/>
</dbReference>
<reference evidence="6" key="6">
    <citation type="submission" date="2019-02" db="EMBL/GenBank/DDBJ databases">
        <title>FDA dAtabase for Regulatory Grade micrObial Sequences (FDA-ARGOS): Supporting development and validation of Infectious Disease Dx tests.</title>
        <authorList>
            <person name="Duncan R."/>
            <person name="Fisher C."/>
            <person name="Tallon L.J."/>
            <person name="Sadzewicz L."/>
            <person name="Sengamalay N."/>
            <person name="Ott S."/>
            <person name="Godinez A."/>
            <person name="Nagaraj S."/>
            <person name="Nadendla S."/>
            <person name="Sichtig H."/>
        </authorList>
    </citation>
    <scope>NUCLEOTIDE SEQUENCE</scope>
    <source>
        <strain evidence="6">FDAARGOS_361</strain>
    </source>
</reference>
<keyword evidence="3" id="KW-0106">Calcium</keyword>
<dbReference type="Proteomes" id="UP000318447">
    <property type="component" value="Unassembled WGS sequence"/>
</dbReference>
<gene>
    <name evidence="6" type="ORF">CGC21_1320</name>
    <name evidence="5" type="ORF">LDBPK_151360</name>
    <name evidence="4" type="ORF">LdCL_150018900</name>
</gene>
<dbReference type="EMBL" id="RHLC01000033">
    <property type="protein sequence ID" value="TPP47682.1"/>
    <property type="molecule type" value="Genomic_DNA"/>
</dbReference>
<evidence type="ECO:0000313" key="7">
    <source>
        <dbReference type="Proteomes" id="UP000008980"/>
    </source>
</evidence>
<sequence length="371" mass="40072">MPSLNNNTIREDVVFKRRVKDVLLRHGGTGGLVKVLIDFNAREAVAARQQRQTTSTDSGSSCTDVGLSHAQLLLFLQDYGVELTPFEAAYLCRAFDDHGSGFISGETFTRHLTGLNERRLRAVKKAWQSLEKRNGAGGNVSRELLLSTFAAVAAGRAYAAAGDLGSPADGAAHDMVAMTSFSPPVGGALQSTFGGADGVREHLKEAYMTSMMDRRGGFMAKTNAAAGGADGESGEAADRVSYAEYLAFYAGVSPQFATDEAFVTHVLQSWAADDATRPALDETAREWGPDGDPLALDGPRYVKDALNLELGVSSKSYNYSHLQREHPYVEPLPPLNRPDIMATTMQQTYVPFDKAEQMLADPLVTRRGQSK</sequence>
<evidence type="ECO:0000256" key="1">
    <source>
        <dbReference type="ARBA" id="ARBA00022723"/>
    </source>
</evidence>
<evidence type="ECO:0000313" key="6">
    <source>
        <dbReference type="EMBL" id="TPP47682.1"/>
    </source>
</evidence>
<dbReference type="VEuPathDB" id="TriTrypDB:LdCL_150018900"/>
<evidence type="ECO:0000313" key="4">
    <source>
        <dbReference type="EMBL" id="AYU77548.1"/>
    </source>
</evidence>
<evidence type="ECO:0000313" key="8">
    <source>
        <dbReference type="Proteomes" id="UP000274082"/>
    </source>
</evidence>
<keyword evidence="8" id="KW-1185">Reference proteome</keyword>
<dbReference type="Proteomes" id="UP000274082">
    <property type="component" value="Chromosome 15"/>
</dbReference>
<reference evidence="4 8" key="4">
    <citation type="journal article" date="2018" name="Sci. Rep.">
        <title>A complete Leishmania donovani reference genome identifies novel genetic variations associated with virulence.</title>
        <authorList>
            <person name="Lypaczewski P."/>
            <person name="Hoshizaki J."/>
            <person name="Zhang W.-W."/>
            <person name="McCall L.-I."/>
            <person name="Torcivia-Rodriguez J."/>
            <person name="Simonyan V."/>
            <person name="Kaur A."/>
            <person name="Dewar K."/>
            <person name="Matlashewski G."/>
        </authorList>
    </citation>
    <scope>NUCLEOTIDE SEQUENCE [LARGE SCALE GENOMIC DNA]</scope>
    <source>
        <strain evidence="4 8">LdCL</strain>
    </source>
</reference>
<dbReference type="InterPro" id="IPR051581">
    <property type="entry name" value="Ca-bind"/>
</dbReference>
<evidence type="ECO:0000256" key="3">
    <source>
        <dbReference type="ARBA" id="ARBA00022837"/>
    </source>
</evidence>